<feature type="compositionally biased region" description="Acidic residues" evidence="1">
    <location>
        <begin position="129"/>
        <end position="146"/>
    </location>
</feature>
<feature type="compositionally biased region" description="Basic residues" evidence="1">
    <location>
        <begin position="64"/>
        <end position="75"/>
    </location>
</feature>
<feature type="region of interest" description="Disordered" evidence="1">
    <location>
        <begin position="1"/>
        <end position="146"/>
    </location>
</feature>
<gene>
    <name evidence="2" type="ORF">LECACI_7A000879</name>
</gene>
<dbReference type="Proteomes" id="UP001296104">
    <property type="component" value="Unassembled WGS sequence"/>
</dbReference>
<sequence length="360" mass="39502">MSFFFRALPSNQNRGGSAYNDPAPPPATSVPSWALSGSTSRKKRPQTKRSPVLRKARQAPGKKVLAKRKPARRSKVKEPSPSPSSSSSSSSSSSPTPEPRSLSTSKSPAPKRRASGKRTESSFSFSPEFDSDPEEEEEKEEEEQQLDPDLLSLEAALAESTQIHSLLAASDLLHQELHPTLHTALQQWETYLATLTPLPAYSALTSTEITPRAKKAALLHLVDTLPARHREMVAAYKDKKVEVVILGETVEMLREGLKMMEEGGGGEKEMKLGGYYNHMLFKGVRFREEALMAEKEIRALEEARLGELKGFMGMYEELSVLEGEGRLGPDEVQLLVDAMDHAGLSAGSEAREGGEEICLD</sequence>
<reference evidence="2" key="1">
    <citation type="submission" date="2023-11" db="EMBL/GenBank/DDBJ databases">
        <authorList>
            <person name="Alioto T."/>
            <person name="Alioto T."/>
            <person name="Gomez Garrido J."/>
        </authorList>
    </citation>
    <scope>NUCLEOTIDE SEQUENCE</scope>
</reference>
<proteinExistence type="predicted"/>
<keyword evidence="3" id="KW-1185">Reference proteome</keyword>
<feature type="compositionally biased region" description="Low complexity" evidence="1">
    <location>
        <begin position="83"/>
        <end position="105"/>
    </location>
</feature>
<evidence type="ECO:0000313" key="2">
    <source>
        <dbReference type="EMBL" id="CAK3802185.1"/>
    </source>
</evidence>
<protein>
    <submittedName>
        <fullName evidence="2">Uncharacterized protein</fullName>
    </submittedName>
</protein>
<feature type="compositionally biased region" description="Basic residues" evidence="1">
    <location>
        <begin position="40"/>
        <end position="57"/>
    </location>
</feature>
<dbReference type="AlphaFoldDB" id="A0AAI8YRX8"/>
<feature type="compositionally biased region" description="Polar residues" evidence="1">
    <location>
        <begin position="29"/>
        <end position="39"/>
    </location>
</feature>
<organism evidence="2 3">
    <name type="scientific">Lecanosticta acicola</name>
    <dbReference type="NCBI Taxonomy" id="111012"/>
    <lineage>
        <taxon>Eukaryota</taxon>
        <taxon>Fungi</taxon>
        <taxon>Dikarya</taxon>
        <taxon>Ascomycota</taxon>
        <taxon>Pezizomycotina</taxon>
        <taxon>Dothideomycetes</taxon>
        <taxon>Dothideomycetidae</taxon>
        <taxon>Mycosphaerellales</taxon>
        <taxon>Mycosphaerellaceae</taxon>
        <taxon>Lecanosticta</taxon>
    </lineage>
</organism>
<comment type="caution">
    <text evidence="2">The sequence shown here is derived from an EMBL/GenBank/DDBJ whole genome shotgun (WGS) entry which is preliminary data.</text>
</comment>
<evidence type="ECO:0000256" key="1">
    <source>
        <dbReference type="SAM" id="MobiDB-lite"/>
    </source>
</evidence>
<accession>A0AAI8YRX8</accession>
<name>A0AAI8YRX8_9PEZI</name>
<dbReference type="EMBL" id="CAVMBE010000003">
    <property type="protein sequence ID" value="CAK3802185.1"/>
    <property type="molecule type" value="Genomic_DNA"/>
</dbReference>
<evidence type="ECO:0000313" key="3">
    <source>
        <dbReference type="Proteomes" id="UP001296104"/>
    </source>
</evidence>